<evidence type="ECO:0000256" key="1">
    <source>
        <dbReference type="SAM" id="SignalP"/>
    </source>
</evidence>
<protein>
    <submittedName>
        <fullName evidence="2">Copper chaperone PCu(A)C</fullName>
    </submittedName>
</protein>
<organism evidence="2 3">
    <name type="scientific">Catenovulum adriaticum</name>
    <dbReference type="NCBI Taxonomy" id="2984846"/>
    <lineage>
        <taxon>Bacteria</taxon>
        <taxon>Pseudomonadati</taxon>
        <taxon>Pseudomonadota</taxon>
        <taxon>Gammaproteobacteria</taxon>
        <taxon>Alteromonadales</taxon>
        <taxon>Alteromonadaceae</taxon>
        <taxon>Catenovulum</taxon>
    </lineage>
</organism>
<proteinExistence type="predicted"/>
<accession>A0ABY7AKW2</accession>
<dbReference type="Gene3D" id="2.60.40.1890">
    <property type="entry name" value="PCu(A)C copper chaperone"/>
    <property type="match status" value="1"/>
</dbReference>
<dbReference type="Proteomes" id="UP001163726">
    <property type="component" value="Chromosome"/>
</dbReference>
<sequence length="160" mass="18040">MNLTRTKKILLPFIAACIGLTASLSAQANLEFEQATVRLMPTTQKNTAAFVKITNTGETAISLIEASSNISEKTEFHTHLNKDGMAMMHKMDQLVIPAHKSVYLQPSGKHIMLMKLKKDWVKVRQVEFELTSKKQKTYRFIAPIEAIKPQSAKVKHSHNH</sequence>
<dbReference type="Pfam" id="PF04314">
    <property type="entry name" value="PCuAC"/>
    <property type="match status" value="1"/>
</dbReference>
<dbReference type="PANTHER" id="PTHR36302">
    <property type="entry name" value="BLR7088 PROTEIN"/>
    <property type="match status" value="1"/>
</dbReference>
<dbReference type="InterPro" id="IPR058248">
    <property type="entry name" value="Lxx211020-like"/>
</dbReference>
<gene>
    <name evidence="2" type="ORF">OLW01_11655</name>
</gene>
<dbReference type="PANTHER" id="PTHR36302:SF1">
    <property type="entry name" value="COPPER CHAPERONE PCU(A)C"/>
    <property type="match status" value="1"/>
</dbReference>
<feature type="chain" id="PRO_5047155238" evidence="1">
    <location>
        <begin position="29"/>
        <end position="160"/>
    </location>
</feature>
<evidence type="ECO:0000313" key="2">
    <source>
        <dbReference type="EMBL" id="WAJ69801.1"/>
    </source>
</evidence>
<keyword evidence="1" id="KW-0732">Signal</keyword>
<keyword evidence="3" id="KW-1185">Reference proteome</keyword>
<evidence type="ECO:0000313" key="3">
    <source>
        <dbReference type="Proteomes" id="UP001163726"/>
    </source>
</evidence>
<dbReference type="InterPro" id="IPR007410">
    <property type="entry name" value="LpqE-like"/>
</dbReference>
<name>A0ABY7AKW2_9ALTE</name>
<dbReference type="InterPro" id="IPR036182">
    <property type="entry name" value="PCuAC_sf"/>
</dbReference>
<dbReference type="EMBL" id="CP109965">
    <property type="protein sequence ID" value="WAJ69801.1"/>
    <property type="molecule type" value="Genomic_DNA"/>
</dbReference>
<dbReference type="SUPFAM" id="SSF110087">
    <property type="entry name" value="DR1885-like metal-binding protein"/>
    <property type="match status" value="1"/>
</dbReference>
<reference evidence="2" key="1">
    <citation type="submission" date="2022-10" db="EMBL/GenBank/DDBJ databases">
        <title>Catenovulum adriacola sp. nov. isolated in the Harbour of Susak.</title>
        <authorList>
            <person name="Schoch T."/>
            <person name="Reich S.J."/>
            <person name="Stoeferle S."/>
            <person name="Flaiz M."/>
            <person name="Kazda M."/>
            <person name="Riedel C.U."/>
            <person name="Duerre P."/>
        </authorList>
    </citation>
    <scope>NUCLEOTIDE SEQUENCE</scope>
    <source>
        <strain evidence="2">TS8</strain>
    </source>
</reference>
<dbReference type="RefSeq" id="WP_268074086.1">
    <property type="nucleotide sequence ID" value="NZ_CP109965.1"/>
</dbReference>
<feature type="signal peptide" evidence="1">
    <location>
        <begin position="1"/>
        <end position="28"/>
    </location>
</feature>